<dbReference type="GO" id="GO:0000176">
    <property type="term" value="C:nuclear exosome (RNase complex)"/>
    <property type="evidence" value="ECO:0007669"/>
    <property type="project" value="TreeGrafter"/>
</dbReference>
<dbReference type="AlphaFoldDB" id="A0A976M9L2"/>
<dbReference type="Proteomes" id="UP000244803">
    <property type="component" value="Chromosome 4"/>
</dbReference>
<protein>
    <recommendedName>
        <fullName evidence="9">Ribosomal RNA-processing protein 43</fullName>
    </recommendedName>
</protein>
<evidence type="ECO:0000256" key="7">
    <source>
        <dbReference type="ARBA" id="ARBA00022884"/>
    </source>
</evidence>
<keyword evidence="4" id="KW-0963">Cytoplasm</keyword>
<evidence type="ECO:0000256" key="6">
    <source>
        <dbReference type="ARBA" id="ARBA00022835"/>
    </source>
</evidence>
<evidence type="ECO:0000256" key="3">
    <source>
        <dbReference type="ARBA" id="ARBA00006678"/>
    </source>
</evidence>
<evidence type="ECO:0000256" key="8">
    <source>
        <dbReference type="ARBA" id="ARBA00023242"/>
    </source>
</evidence>
<evidence type="ECO:0000256" key="5">
    <source>
        <dbReference type="ARBA" id="ARBA00022552"/>
    </source>
</evidence>
<comment type="similarity">
    <text evidence="3">Belongs to the RNase PH family.</text>
</comment>
<dbReference type="InterPro" id="IPR027408">
    <property type="entry name" value="PNPase/RNase_PH_dom_sf"/>
</dbReference>
<dbReference type="GO" id="GO:0000467">
    <property type="term" value="P:exonucleolytic trimming to generate mature 3'-end of 5.8S rRNA from tricistronic rRNA transcript (SSU-rRNA, 5.8S rRNA, LSU-rRNA)"/>
    <property type="evidence" value="ECO:0007669"/>
    <property type="project" value="TreeGrafter"/>
</dbReference>
<dbReference type="EMBL" id="CP056067">
    <property type="protein sequence ID" value="UKJ89812.1"/>
    <property type="molecule type" value="Genomic_DNA"/>
</dbReference>
<dbReference type="GO" id="GO:0034475">
    <property type="term" value="P:U4 snRNA 3'-end processing"/>
    <property type="evidence" value="ECO:0007669"/>
    <property type="project" value="TreeGrafter"/>
</dbReference>
<keyword evidence="7" id="KW-0694">RNA-binding</keyword>
<evidence type="ECO:0000256" key="1">
    <source>
        <dbReference type="ARBA" id="ARBA00004496"/>
    </source>
</evidence>
<sequence>MEDPPLTLSQTSKLASEVYRHVDPLNFYENFLKEGIRPDGRKLCSYRKFSVKNLLESTPNLVSFKSQRAHKPPLDSIMNSQNEWLSNTNLLTCNNKNVLLSSIYLSCGNSSYHCKVTGDLISTQLNNWALNSSGSEKTLSVDVTVPKHVVNEIYDLNGPCINISHLVSDLLESVLNSSHIIPKEQFLYYESYLKSYDESSNRGEINKVCKYLKMNHLRWKLNVEIICDEYDGNLLDMCFLCCSHALLKSKIPFVLLYPTNNTFSPIQFNQLFDNITASSYGDLLKNKDFCKLVDLNKELLYLQAGKFNNSITDLNALIRTLVEDGHNVLFFNHIPLTFTFCKSLNYFLLDPTMEDEQTGVNYSIYALKKWNGSNLNASQRNSSADVQLQPLNLMGLSDVSDETLNKLYEVVYSMLGSFFQ</sequence>
<dbReference type="GO" id="GO:0016075">
    <property type="term" value="P:rRNA catabolic process"/>
    <property type="evidence" value="ECO:0007669"/>
    <property type="project" value="TreeGrafter"/>
</dbReference>
<keyword evidence="8" id="KW-0539">Nucleus</keyword>
<evidence type="ECO:0000313" key="11">
    <source>
        <dbReference type="EMBL" id="UKJ89812.1"/>
    </source>
</evidence>
<dbReference type="GO" id="GO:0000177">
    <property type="term" value="C:cytoplasmic exosome (RNase complex)"/>
    <property type="evidence" value="ECO:0007669"/>
    <property type="project" value="TreeGrafter"/>
</dbReference>
<proteinExistence type="inferred from homology"/>
<evidence type="ECO:0000313" key="12">
    <source>
        <dbReference type="Proteomes" id="UP000244803"/>
    </source>
</evidence>
<evidence type="ECO:0000256" key="4">
    <source>
        <dbReference type="ARBA" id="ARBA00022490"/>
    </source>
</evidence>
<evidence type="ECO:0000256" key="2">
    <source>
        <dbReference type="ARBA" id="ARBA00004604"/>
    </source>
</evidence>
<dbReference type="SUPFAM" id="SSF54211">
    <property type="entry name" value="Ribosomal protein S5 domain 2-like"/>
    <property type="match status" value="1"/>
</dbReference>
<reference evidence="11" key="1">
    <citation type="submission" date="2022-07" db="EMBL/GenBank/DDBJ databases">
        <title>Evaluation of T. orientalis genome assembly methods using nanopore sequencing and analysis of variation between genomes.</title>
        <authorList>
            <person name="Yam J."/>
            <person name="Micallef M.L."/>
            <person name="Liu M."/>
            <person name="Djordjevic S.P."/>
            <person name="Bogema D.R."/>
            <person name="Jenkins C."/>
        </authorList>
    </citation>
    <scope>NUCLEOTIDE SEQUENCE</scope>
    <source>
        <strain evidence="11">Fish Creek</strain>
    </source>
</reference>
<dbReference type="GO" id="GO:0034473">
    <property type="term" value="P:U1 snRNA 3'-end processing"/>
    <property type="evidence" value="ECO:0007669"/>
    <property type="project" value="TreeGrafter"/>
</dbReference>
<dbReference type="Gene3D" id="3.30.230.70">
    <property type="entry name" value="GHMP Kinase, N-terminal domain"/>
    <property type="match status" value="1"/>
</dbReference>
<name>A0A976M9L2_THEOR</name>
<dbReference type="Pfam" id="PF01138">
    <property type="entry name" value="RNase_PH"/>
    <property type="match status" value="1"/>
</dbReference>
<dbReference type="OrthoDB" id="45882at2759"/>
<dbReference type="GO" id="GO:0034476">
    <property type="term" value="P:U5 snRNA 3'-end processing"/>
    <property type="evidence" value="ECO:0007669"/>
    <property type="project" value="TreeGrafter"/>
</dbReference>
<dbReference type="InterPro" id="IPR050590">
    <property type="entry name" value="Exosome_comp_Rrp42_subfam"/>
</dbReference>
<evidence type="ECO:0000259" key="10">
    <source>
        <dbReference type="Pfam" id="PF01138"/>
    </source>
</evidence>
<feature type="domain" description="Exoribonuclease phosphorolytic" evidence="10">
    <location>
        <begin position="101"/>
        <end position="252"/>
    </location>
</feature>
<dbReference type="GO" id="GO:0005730">
    <property type="term" value="C:nucleolus"/>
    <property type="evidence" value="ECO:0007669"/>
    <property type="project" value="UniProtKB-SubCell"/>
</dbReference>
<dbReference type="InterPro" id="IPR001247">
    <property type="entry name" value="ExoRNase_PH_dom1"/>
</dbReference>
<dbReference type="PANTHER" id="PTHR11097">
    <property type="entry name" value="EXOSOME COMPLEX EXONUCLEASE RIBOSOMAL RNA PROCESSING PROTEIN"/>
    <property type="match status" value="1"/>
</dbReference>
<comment type="subcellular location">
    <subcellularLocation>
        <location evidence="1">Cytoplasm</location>
    </subcellularLocation>
    <subcellularLocation>
        <location evidence="2">Nucleus</location>
        <location evidence="2">Nucleolus</location>
    </subcellularLocation>
</comment>
<accession>A0A976M9L2</accession>
<dbReference type="InterPro" id="IPR020568">
    <property type="entry name" value="Ribosomal_Su5_D2-typ_SF"/>
</dbReference>
<dbReference type="GO" id="GO:0035925">
    <property type="term" value="F:mRNA 3'-UTR AU-rich region binding"/>
    <property type="evidence" value="ECO:0007669"/>
    <property type="project" value="TreeGrafter"/>
</dbReference>
<dbReference type="GO" id="GO:0071028">
    <property type="term" value="P:nuclear mRNA surveillance"/>
    <property type="evidence" value="ECO:0007669"/>
    <property type="project" value="TreeGrafter"/>
</dbReference>
<keyword evidence="6" id="KW-0271">Exosome</keyword>
<dbReference type="GO" id="GO:0071038">
    <property type="term" value="P:TRAMP-dependent tRNA surveillance pathway"/>
    <property type="evidence" value="ECO:0007669"/>
    <property type="project" value="TreeGrafter"/>
</dbReference>
<dbReference type="PANTHER" id="PTHR11097:SF9">
    <property type="entry name" value="EXOSOME COMPLEX COMPONENT RRP43"/>
    <property type="match status" value="1"/>
</dbReference>
<evidence type="ECO:0000256" key="9">
    <source>
        <dbReference type="ARBA" id="ARBA00030617"/>
    </source>
</evidence>
<keyword evidence="5" id="KW-0698">rRNA processing</keyword>
<gene>
    <name evidence="11" type="ORF">MACJ_003066</name>
</gene>
<dbReference type="GO" id="GO:0071035">
    <property type="term" value="P:nuclear polyadenylation-dependent rRNA catabolic process"/>
    <property type="evidence" value="ECO:0007669"/>
    <property type="project" value="TreeGrafter"/>
</dbReference>
<organism evidence="11 12">
    <name type="scientific">Theileria orientalis</name>
    <dbReference type="NCBI Taxonomy" id="68886"/>
    <lineage>
        <taxon>Eukaryota</taxon>
        <taxon>Sar</taxon>
        <taxon>Alveolata</taxon>
        <taxon>Apicomplexa</taxon>
        <taxon>Aconoidasida</taxon>
        <taxon>Piroplasmida</taxon>
        <taxon>Theileriidae</taxon>
        <taxon>Theileria</taxon>
    </lineage>
</organism>